<evidence type="ECO:0000256" key="1">
    <source>
        <dbReference type="ARBA" id="ARBA00007261"/>
    </source>
</evidence>
<dbReference type="Proteomes" id="UP000663828">
    <property type="component" value="Unassembled WGS sequence"/>
</dbReference>
<name>A0A815JR18_ADIRI</name>
<dbReference type="InterPro" id="IPR007863">
    <property type="entry name" value="Peptidase_M16_C"/>
</dbReference>
<evidence type="ECO:0000256" key="6">
    <source>
        <dbReference type="ARBA" id="ARBA00023049"/>
    </source>
</evidence>
<keyword evidence="3" id="KW-0479">Metal-binding</keyword>
<dbReference type="PANTHER" id="PTHR43690:SF18">
    <property type="entry name" value="INSULIN-DEGRADING ENZYME-RELATED"/>
    <property type="match status" value="1"/>
</dbReference>
<dbReference type="Pfam" id="PF16187">
    <property type="entry name" value="Peptidase_M16_M"/>
    <property type="match status" value="1"/>
</dbReference>
<dbReference type="PROSITE" id="PS00143">
    <property type="entry name" value="INSULINASE"/>
    <property type="match status" value="1"/>
</dbReference>
<evidence type="ECO:0000259" key="8">
    <source>
        <dbReference type="PROSITE" id="PS50918"/>
    </source>
</evidence>
<dbReference type="InterPro" id="IPR054734">
    <property type="entry name" value="PqqF-like_C_4"/>
</dbReference>
<dbReference type="SUPFAM" id="SSF117839">
    <property type="entry name" value="WWE domain"/>
    <property type="match status" value="1"/>
</dbReference>
<dbReference type="InterPro" id="IPR004170">
    <property type="entry name" value="WWE_dom"/>
</dbReference>
<keyword evidence="10" id="KW-1185">Reference proteome</keyword>
<accession>A0A815JR18</accession>
<proteinExistence type="inferred from homology"/>
<dbReference type="InterPro" id="IPR011249">
    <property type="entry name" value="Metalloenz_LuxS/M16"/>
</dbReference>
<feature type="domain" description="WWE" evidence="8">
    <location>
        <begin position="1014"/>
        <end position="1097"/>
    </location>
</feature>
<evidence type="ECO:0000256" key="7">
    <source>
        <dbReference type="RuleBase" id="RU004447"/>
    </source>
</evidence>
<dbReference type="PROSITE" id="PS50918">
    <property type="entry name" value="WWE"/>
    <property type="match status" value="1"/>
</dbReference>
<dbReference type="SUPFAM" id="SSF63411">
    <property type="entry name" value="LuxS/MPP-like metallohydrolase"/>
    <property type="match status" value="4"/>
</dbReference>
<dbReference type="Pfam" id="PF22456">
    <property type="entry name" value="PqqF-like_C_4"/>
    <property type="match status" value="1"/>
</dbReference>
<comment type="similarity">
    <text evidence="1 7">Belongs to the peptidase M16 family.</text>
</comment>
<dbReference type="GO" id="GO:0005829">
    <property type="term" value="C:cytosol"/>
    <property type="evidence" value="ECO:0007669"/>
    <property type="project" value="TreeGrafter"/>
</dbReference>
<protein>
    <recommendedName>
        <fullName evidence="8">WWE domain-containing protein</fullName>
    </recommendedName>
</protein>
<sequence length="1105" mass="128438">MDVLSCNESTEVRIIDTIRKSDIDQWNYRGLELANGLLCVLASHETLDKSAAALNVSIGSMADPKDIPGVAHFVEHMLFMGSEKYPTENEFSKFIENNGGYYNAYTTAAQTNYHFDVNPKVFAEALDIFANFFVSPLFHASSTGREIRAIDSEFRGNLFTDSRRIFQIEKLMVDPEHPFSKFSTGNIESLQTIPEQRGINIREVLLDFHANQYSANRMSLVVLSNHSLDELQSLVVKNFKDIVNKRLPMIRYPADPFGETGRKIVCYIVPIAEDHKMKIKWAVPDFQELYYCNPGPYLSFLIRHQGTGSLFSHLKKLGLASSIQSFGGTHTAPGFNFFTVELNLTREGLERWREVVVLVYQYLAMMRKEGPQKRIFEEQKTMRLLNFQFAAKDSANTFVSDLASTIRDYPLTNCLFGPYALHDFRPDLIAQLLDQYIIPSKMQIYLIGKEFSTIATEKERWYGIQYKQEYLSEEFIQKCETCEDIDAFHLPSSNDFIPTDFQLYHKQQECTIEPVNKISRPQLPTKIKENEYCRLFYADDGHYKLPRAFMYFDLSNSSVNSDPAHENMNSLYVELVKESLSELTHPAKVTGLFYVLSASDHGIEMFIGGYNDKICVLLEKVVDCMINLKVDDQRLRILRERRKENLKNFRAEQPYKMAKEKIDYLTAQHQWSDQELLNAIDDIMAHDIEMFMQRLLTSFYVDSLMYGNLTKDQAIRYMTIFQEKFQEKRLFRPLSPSLWLKPRHLMLPQGSNFAYKVDNDGYQMNAVVLYLQCFQQSLENNALINLFAHIAHEPCYNQLRTKEQLGYIVNSGVYRIRGVRGFQITVQSNKGLEYLNQRIELFLDSMREYIERMSDEEFLKQREGYIISSLEIPKSMESQADAYWGEILCHQFCFDKIQLQSEFVKRLERKDMLEFYDRYISLRSPYRQKLMIFVQPSPLALASTKSDTSPQSSISEVVNHLTEQVTNVNVSDSTIVETDTSITVTSDTEKELQLPQIQWIENVHVWKSQMACYPLAQPTTSASSRLNIQWFWKTTANPYKNSDSDDWRAYSDIETRMIEEAYARREPEALLDDYHINFKHLVQISNDDMKSQRPVKRVVNECEQT</sequence>
<keyword evidence="5" id="KW-0862">Zinc</keyword>
<dbReference type="InterPro" id="IPR050626">
    <property type="entry name" value="Peptidase_M16"/>
</dbReference>
<dbReference type="Pfam" id="PF05193">
    <property type="entry name" value="Peptidase_M16_C"/>
    <property type="match status" value="1"/>
</dbReference>
<dbReference type="InterPro" id="IPR011765">
    <property type="entry name" value="Pept_M16_N"/>
</dbReference>
<dbReference type="InterPro" id="IPR037197">
    <property type="entry name" value="WWE_dom_sf"/>
</dbReference>
<dbReference type="Gene3D" id="3.30.830.10">
    <property type="entry name" value="Metalloenzyme, LuxS/M16 peptidase-like"/>
    <property type="match status" value="4"/>
</dbReference>
<evidence type="ECO:0000256" key="4">
    <source>
        <dbReference type="ARBA" id="ARBA00022801"/>
    </source>
</evidence>
<evidence type="ECO:0000313" key="10">
    <source>
        <dbReference type="Proteomes" id="UP000663828"/>
    </source>
</evidence>
<dbReference type="EMBL" id="CAJNOR010003154">
    <property type="protein sequence ID" value="CAF1383153.1"/>
    <property type="molecule type" value="Genomic_DNA"/>
</dbReference>
<dbReference type="Pfam" id="PF02825">
    <property type="entry name" value="WWE"/>
    <property type="match status" value="1"/>
</dbReference>
<keyword evidence="6" id="KW-0482">Metalloprotease</keyword>
<evidence type="ECO:0000313" key="9">
    <source>
        <dbReference type="EMBL" id="CAF1383153.1"/>
    </source>
</evidence>
<feature type="non-terminal residue" evidence="9">
    <location>
        <position position="1"/>
    </location>
</feature>
<dbReference type="GO" id="GO:0043171">
    <property type="term" value="P:peptide catabolic process"/>
    <property type="evidence" value="ECO:0007669"/>
    <property type="project" value="TreeGrafter"/>
</dbReference>
<gene>
    <name evidence="9" type="ORF">XAT740_LOCUS33187</name>
</gene>
<dbReference type="AlphaFoldDB" id="A0A815JR18"/>
<reference evidence="9" key="1">
    <citation type="submission" date="2021-02" db="EMBL/GenBank/DDBJ databases">
        <authorList>
            <person name="Nowell W R."/>
        </authorList>
    </citation>
    <scope>NUCLEOTIDE SEQUENCE</scope>
</reference>
<evidence type="ECO:0000256" key="2">
    <source>
        <dbReference type="ARBA" id="ARBA00022670"/>
    </source>
</evidence>
<dbReference type="PANTHER" id="PTHR43690">
    <property type="entry name" value="NARDILYSIN"/>
    <property type="match status" value="1"/>
</dbReference>
<organism evidence="9 10">
    <name type="scientific">Adineta ricciae</name>
    <name type="common">Rotifer</name>
    <dbReference type="NCBI Taxonomy" id="249248"/>
    <lineage>
        <taxon>Eukaryota</taxon>
        <taxon>Metazoa</taxon>
        <taxon>Spiralia</taxon>
        <taxon>Gnathifera</taxon>
        <taxon>Rotifera</taxon>
        <taxon>Eurotatoria</taxon>
        <taxon>Bdelloidea</taxon>
        <taxon>Adinetida</taxon>
        <taxon>Adinetidae</taxon>
        <taxon>Adineta</taxon>
    </lineage>
</organism>
<dbReference type="Pfam" id="PF00675">
    <property type="entry name" value="Peptidase_M16"/>
    <property type="match status" value="1"/>
</dbReference>
<evidence type="ECO:0000256" key="5">
    <source>
        <dbReference type="ARBA" id="ARBA00022833"/>
    </source>
</evidence>
<keyword evidence="2" id="KW-0645">Protease</keyword>
<comment type="caution">
    <text evidence="9">The sequence shown here is derived from an EMBL/GenBank/DDBJ whole genome shotgun (WGS) entry which is preliminary data.</text>
</comment>
<keyword evidence="4" id="KW-0378">Hydrolase</keyword>
<dbReference type="InterPro" id="IPR032632">
    <property type="entry name" value="Peptidase_M16_M"/>
</dbReference>
<dbReference type="GO" id="GO:0046872">
    <property type="term" value="F:metal ion binding"/>
    <property type="evidence" value="ECO:0007669"/>
    <property type="project" value="UniProtKB-KW"/>
</dbReference>
<dbReference type="FunFam" id="3.30.830.10:FF:000005">
    <property type="entry name" value="nardilysin isoform X1"/>
    <property type="match status" value="1"/>
</dbReference>
<evidence type="ECO:0000256" key="3">
    <source>
        <dbReference type="ARBA" id="ARBA00022723"/>
    </source>
</evidence>
<dbReference type="GO" id="GO:0004222">
    <property type="term" value="F:metalloendopeptidase activity"/>
    <property type="evidence" value="ECO:0007669"/>
    <property type="project" value="InterPro"/>
</dbReference>
<dbReference type="GO" id="GO:0005739">
    <property type="term" value="C:mitochondrion"/>
    <property type="evidence" value="ECO:0007669"/>
    <property type="project" value="TreeGrafter"/>
</dbReference>
<dbReference type="Gene3D" id="3.30.720.50">
    <property type="match status" value="1"/>
</dbReference>
<dbReference type="GO" id="GO:0051603">
    <property type="term" value="P:proteolysis involved in protein catabolic process"/>
    <property type="evidence" value="ECO:0007669"/>
    <property type="project" value="TreeGrafter"/>
</dbReference>
<dbReference type="InterPro" id="IPR001431">
    <property type="entry name" value="Pept_M16_Zn_BS"/>
</dbReference>
<dbReference type="FunFam" id="3.30.830.10:FF:000004">
    <property type="entry name" value="Putative insulin-degrading enzyme"/>
    <property type="match status" value="1"/>
</dbReference>